<keyword evidence="7" id="KW-0067">ATP-binding</keyword>
<keyword evidence="8" id="KW-0902">Two-component regulatory system</keyword>
<evidence type="ECO:0000256" key="7">
    <source>
        <dbReference type="ARBA" id="ARBA00022840"/>
    </source>
</evidence>
<feature type="domain" description="Histidine kinase" evidence="10">
    <location>
        <begin position="464"/>
        <end position="671"/>
    </location>
</feature>
<dbReference type="PANTHER" id="PTHR43065:SF10">
    <property type="entry name" value="PEROXIDE STRESS-ACTIVATED HISTIDINE KINASE MAK3"/>
    <property type="match status" value="1"/>
</dbReference>
<dbReference type="Pfam" id="PF02518">
    <property type="entry name" value="HATPase_c"/>
    <property type="match status" value="1"/>
</dbReference>
<dbReference type="InterPro" id="IPR013767">
    <property type="entry name" value="PAS_fold"/>
</dbReference>
<evidence type="ECO:0000259" key="11">
    <source>
        <dbReference type="PROSITE" id="PS50112"/>
    </source>
</evidence>
<dbReference type="InterPro" id="IPR036097">
    <property type="entry name" value="HisK_dim/P_sf"/>
</dbReference>
<comment type="catalytic activity">
    <reaction evidence="1">
        <text>ATP + protein L-histidine = ADP + protein N-phospho-L-histidine.</text>
        <dbReference type="EC" id="2.7.13.3"/>
    </reaction>
</comment>
<keyword evidence="9" id="KW-0812">Transmembrane</keyword>
<feature type="domain" description="PAS" evidence="11">
    <location>
        <begin position="333"/>
        <end position="383"/>
    </location>
</feature>
<evidence type="ECO:0000256" key="2">
    <source>
        <dbReference type="ARBA" id="ARBA00012438"/>
    </source>
</evidence>
<dbReference type="InterPro" id="IPR036890">
    <property type="entry name" value="HATPase_C_sf"/>
</dbReference>
<dbReference type="Gene3D" id="1.10.287.130">
    <property type="match status" value="1"/>
</dbReference>
<dbReference type="Pfam" id="PF00512">
    <property type="entry name" value="HisKA"/>
    <property type="match status" value="1"/>
</dbReference>
<evidence type="ECO:0000256" key="5">
    <source>
        <dbReference type="ARBA" id="ARBA00022741"/>
    </source>
</evidence>
<dbReference type="GO" id="GO:0006355">
    <property type="term" value="P:regulation of DNA-templated transcription"/>
    <property type="evidence" value="ECO:0007669"/>
    <property type="project" value="InterPro"/>
</dbReference>
<comment type="caution">
    <text evidence="12">The sequence shown here is derived from an EMBL/GenBank/DDBJ whole genome shotgun (WGS) entry which is preliminary data.</text>
</comment>
<keyword evidence="6" id="KW-0418">Kinase</keyword>
<dbReference type="SUPFAM" id="SSF55785">
    <property type="entry name" value="PYP-like sensor domain (PAS domain)"/>
    <property type="match status" value="1"/>
</dbReference>
<evidence type="ECO:0000256" key="8">
    <source>
        <dbReference type="ARBA" id="ARBA00023012"/>
    </source>
</evidence>
<dbReference type="SMART" id="SM00091">
    <property type="entry name" value="PAS"/>
    <property type="match status" value="1"/>
</dbReference>
<organism evidence="12">
    <name type="scientific">Ignavibacterium album</name>
    <dbReference type="NCBI Taxonomy" id="591197"/>
    <lineage>
        <taxon>Bacteria</taxon>
        <taxon>Pseudomonadati</taxon>
        <taxon>Ignavibacteriota</taxon>
        <taxon>Ignavibacteria</taxon>
        <taxon>Ignavibacteriales</taxon>
        <taxon>Ignavibacteriaceae</taxon>
        <taxon>Ignavibacterium</taxon>
    </lineage>
</organism>
<dbReference type="InterPro" id="IPR004358">
    <property type="entry name" value="Sig_transdc_His_kin-like_C"/>
</dbReference>
<proteinExistence type="predicted"/>
<keyword evidence="9" id="KW-0472">Membrane</keyword>
<dbReference type="Pfam" id="PF00989">
    <property type="entry name" value="PAS"/>
    <property type="match status" value="1"/>
</dbReference>
<evidence type="ECO:0000256" key="9">
    <source>
        <dbReference type="SAM" id="Phobius"/>
    </source>
</evidence>
<keyword evidence="9" id="KW-1133">Transmembrane helix</keyword>
<dbReference type="GO" id="GO:0000155">
    <property type="term" value="F:phosphorelay sensor kinase activity"/>
    <property type="evidence" value="ECO:0007669"/>
    <property type="project" value="InterPro"/>
</dbReference>
<keyword evidence="4" id="KW-0808">Transferase</keyword>
<dbReference type="CDD" id="cd00130">
    <property type="entry name" value="PAS"/>
    <property type="match status" value="1"/>
</dbReference>
<dbReference type="AlphaFoldDB" id="A0A7V2ZHG3"/>
<protein>
    <recommendedName>
        <fullName evidence="2">histidine kinase</fullName>
        <ecNumber evidence="2">2.7.13.3</ecNumber>
    </recommendedName>
</protein>
<evidence type="ECO:0000313" key="12">
    <source>
        <dbReference type="EMBL" id="HFI89997.1"/>
    </source>
</evidence>
<feature type="transmembrane region" description="Helical" evidence="9">
    <location>
        <begin position="299"/>
        <end position="318"/>
    </location>
</feature>
<dbReference type="NCBIfam" id="TIGR00229">
    <property type="entry name" value="sensory_box"/>
    <property type="match status" value="1"/>
</dbReference>
<dbReference type="InterPro" id="IPR000014">
    <property type="entry name" value="PAS"/>
</dbReference>
<gene>
    <name evidence="12" type="ORF">ENS31_00540</name>
</gene>
<reference evidence="12" key="1">
    <citation type="journal article" date="2020" name="mSystems">
        <title>Genome- and Community-Level Interaction Insights into Carbon Utilization and Element Cycling Functions of Hydrothermarchaeota in Hydrothermal Sediment.</title>
        <authorList>
            <person name="Zhou Z."/>
            <person name="Liu Y."/>
            <person name="Xu W."/>
            <person name="Pan J."/>
            <person name="Luo Z.H."/>
            <person name="Li M."/>
        </authorList>
    </citation>
    <scope>NUCLEOTIDE SEQUENCE [LARGE SCALE GENOMIC DNA]</scope>
    <source>
        <strain evidence="12">SpSt-479</strain>
    </source>
</reference>
<feature type="transmembrane region" description="Helical" evidence="9">
    <location>
        <begin position="12"/>
        <end position="31"/>
    </location>
</feature>
<evidence type="ECO:0000256" key="3">
    <source>
        <dbReference type="ARBA" id="ARBA00022553"/>
    </source>
</evidence>
<dbReference type="CDD" id="cd00082">
    <property type="entry name" value="HisKA"/>
    <property type="match status" value="1"/>
</dbReference>
<dbReference type="PROSITE" id="PS50112">
    <property type="entry name" value="PAS"/>
    <property type="match status" value="1"/>
</dbReference>
<dbReference type="InterPro" id="IPR003661">
    <property type="entry name" value="HisK_dim/P_dom"/>
</dbReference>
<keyword evidence="5" id="KW-0547">Nucleotide-binding</keyword>
<dbReference type="SMART" id="SM00388">
    <property type="entry name" value="HisKA"/>
    <property type="match status" value="1"/>
</dbReference>
<sequence length="671" mass="76168">MKFQIKLPPKAIISISAIIAVVMIVSSYVELNQSKMEIYQLLYKHSSSLLQSIIISSENTLNSSFEIEDIITERLLDNARLIRKLDSLNALNKDELIRIARKNNLYRVNVFDKKGNRVLSNRVPEPGHIHGEENINRYDELFPILKGETEEYVIGLKKAEFSDGERYAVAVARANNKGAIVVNMDAKDFLEFRKKIGIGIILQGISNHYGIEYIILQDSLGILAATEKIDSVESISQSEFLQKVLDSDSVFHRIIKIKDSEVYEVSKRFLMNDELVGIYRVGLSLEDVRHVENRMIRRLIIISLILAAISIIVLSIIFTNQNLKSISDEYKRFKTFASSVLENMSEAVIVFDKDGKISFLNSSAENLFNVKSEDLLNRSLTELNPSLGINFLNKIISNDEKNFELELSINNSSKTLLCSLSDLYDEASVTRYIVVIRDITEIKNLEEEAKRNEKLSAMGELASGVAHEIRNPINAIGMIAQRLNKEFTPTEHSEEYKKITELLRNEVTRINKIITQFLNYAKPLDLNIAEVRCAAFFDELYQLFYPRAKQKNIKFIKQGDDNLIVRFDSDLIKQSLINIIQNAFDAVSEGGTIELKYYKSGNKFITEVSDNGTGIPQELQKKIFDLYYTTKKDGNGLGLSIAQKIIHQHNGSITVISKPNQGTTFKIILPI</sequence>
<dbReference type="PRINTS" id="PR00344">
    <property type="entry name" value="BCTRLSENSOR"/>
</dbReference>
<dbReference type="GO" id="GO:0005524">
    <property type="term" value="F:ATP binding"/>
    <property type="evidence" value="ECO:0007669"/>
    <property type="project" value="UniProtKB-KW"/>
</dbReference>
<accession>A0A7V2ZHG3</accession>
<dbReference type="SMART" id="SM00387">
    <property type="entry name" value="HATPase_c"/>
    <property type="match status" value="1"/>
</dbReference>
<keyword evidence="3" id="KW-0597">Phosphoprotein</keyword>
<dbReference type="PANTHER" id="PTHR43065">
    <property type="entry name" value="SENSOR HISTIDINE KINASE"/>
    <property type="match status" value="1"/>
</dbReference>
<dbReference type="Gene3D" id="3.30.565.10">
    <property type="entry name" value="Histidine kinase-like ATPase, C-terminal domain"/>
    <property type="match status" value="1"/>
</dbReference>
<name>A0A7V2ZHG3_9BACT</name>
<evidence type="ECO:0000259" key="10">
    <source>
        <dbReference type="PROSITE" id="PS50109"/>
    </source>
</evidence>
<dbReference type="SUPFAM" id="SSF55874">
    <property type="entry name" value="ATPase domain of HSP90 chaperone/DNA topoisomerase II/histidine kinase"/>
    <property type="match status" value="1"/>
</dbReference>
<dbReference type="Gene3D" id="3.30.450.20">
    <property type="entry name" value="PAS domain"/>
    <property type="match status" value="1"/>
</dbReference>
<evidence type="ECO:0000256" key="1">
    <source>
        <dbReference type="ARBA" id="ARBA00000085"/>
    </source>
</evidence>
<dbReference type="SUPFAM" id="SSF47384">
    <property type="entry name" value="Homodimeric domain of signal transducing histidine kinase"/>
    <property type="match status" value="1"/>
</dbReference>
<evidence type="ECO:0000256" key="6">
    <source>
        <dbReference type="ARBA" id="ARBA00022777"/>
    </source>
</evidence>
<dbReference type="InterPro" id="IPR003594">
    <property type="entry name" value="HATPase_dom"/>
</dbReference>
<dbReference type="EMBL" id="DSUJ01000002">
    <property type="protein sequence ID" value="HFI89997.1"/>
    <property type="molecule type" value="Genomic_DNA"/>
</dbReference>
<dbReference type="PROSITE" id="PS50109">
    <property type="entry name" value="HIS_KIN"/>
    <property type="match status" value="1"/>
</dbReference>
<evidence type="ECO:0000256" key="4">
    <source>
        <dbReference type="ARBA" id="ARBA00022679"/>
    </source>
</evidence>
<dbReference type="EC" id="2.7.13.3" evidence="2"/>
<dbReference type="InterPro" id="IPR005467">
    <property type="entry name" value="His_kinase_dom"/>
</dbReference>
<dbReference type="InterPro" id="IPR035965">
    <property type="entry name" value="PAS-like_dom_sf"/>
</dbReference>